<feature type="domain" description="SGNH" evidence="7">
    <location>
        <begin position="152"/>
        <end position="356"/>
    </location>
</feature>
<dbReference type="InterPro" id="IPR043968">
    <property type="entry name" value="SGNH"/>
</dbReference>
<keyword evidence="3" id="KW-0812">Transmembrane</keyword>
<dbReference type="PANTHER" id="PTHR23028">
    <property type="entry name" value="ACETYLTRANSFERASE"/>
    <property type="match status" value="1"/>
</dbReference>
<dbReference type="PANTHER" id="PTHR23028:SF53">
    <property type="entry name" value="ACYL_TRANSF_3 DOMAIN-CONTAINING PROTEIN"/>
    <property type="match status" value="1"/>
</dbReference>
<proteinExistence type="predicted"/>
<evidence type="ECO:0000256" key="5">
    <source>
        <dbReference type="ARBA" id="ARBA00023136"/>
    </source>
</evidence>
<keyword evidence="1" id="KW-1003">Cell membrane</keyword>
<accession>A0ABN6YL99</accession>
<gene>
    <name evidence="8" type="ORF">GCM10025872_18690</name>
</gene>
<reference evidence="9" key="1">
    <citation type="journal article" date="2019" name="Int. J. Syst. Evol. Microbiol.">
        <title>The Global Catalogue of Microorganisms (GCM) 10K type strain sequencing project: providing services to taxonomists for standard genome sequencing and annotation.</title>
        <authorList>
            <consortium name="The Broad Institute Genomics Platform"/>
            <consortium name="The Broad Institute Genome Sequencing Center for Infectious Disease"/>
            <person name="Wu L."/>
            <person name="Ma J."/>
        </authorList>
    </citation>
    <scope>NUCLEOTIDE SEQUENCE [LARGE SCALE GENOMIC DNA]</scope>
    <source>
        <strain evidence="9">NBRC 110608</strain>
    </source>
</reference>
<evidence type="ECO:0000256" key="6">
    <source>
        <dbReference type="ARBA" id="ARBA00023315"/>
    </source>
</evidence>
<dbReference type="Pfam" id="PF19040">
    <property type="entry name" value="SGNH"/>
    <property type="match status" value="1"/>
</dbReference>
<dbReference type="InterPro" id="IPR050879">
    <property type="entry name" value="Acyltransferase_3"/>
</dbReference>
<keyword evidence="5" id="KW-0472">Membrane</keyword>
<organism evidence="8 9">
    <name type="scientific">Barrientosiimonas endolithica</name>
    <dbReference type="NCBI Taxonomy" id="1535208"/>
    <lineage>
        <taxon>Bacteria</taxon>
        <taxon>Bacillati</taxon>
        <taxon>Actinomycetota</taxon>
        <taxon>Actinomycetes</taxon>
        <taxon>Micrococcales</taxon>
        <taxon>Dermacoccaceae</taxon>
        <taxon>Barrientosiimonas</taxon>
    </lineage>
</organism>
<dbReference type="InterPro" id="IPR036514">
    <property type="entry name" value="SGNH_hydro_sf"/>
</dbReference>
<evidence type="ECO:0000313" key="8">
    <source>
        <dbReference type="EMBL" id="BDZ58212.1"/>
    </source>
</evidence>
<evidence type="ECO:0000256" key="2">
    <source>
        <dbReference type="ARBA" id="ARBA00022679"/>
    </source>
</evidence>
<name>A0ABN6YL99_9MICO</name>
<keyword evidence="2" id="KW-0808">Transferase</keyword>
<sequence length="377" mass="40450">MLAVAALGPILAAAHPAKGGLQRALAWEPLRRLGLISYSLYLWHWPVVVFLSPEVTGLQGAVLTTARLVVSLVLAAGTYRFIEQPIRRQGFGALFQRRVNPSRLTAGLSIPLVIFGALALPYTSPQTPSAGAASPAESAQLPQPTYTPLATPWRAVLLGNSVPASLLSALDGAAYPDLTMSGVVNFGCDPFAGKKVLDGGKLQAETAECAAWKKAWPGEIKKARPDVVAFMIPQTLVSDFNVGGRRLAFGTPAHDQFIADSMTQVRAATLATGTRTFAVMTLACHDVPDFGVSEEQSRVNDIDRVRRVNSVVRSWAGRNDVPVIDTFGALCSGGFKPNVNGVPLYRDGLHFTDTSAPLIWRWLMPQLQTAVREKTPS</sequence>
<keyword evidence="4" id="KW-1133">Transmembrane helix</keyword>
<evidence type="ECO:0000313" key="9">
    <source>
        <dbReference type="Proteomes" id="UP001321421"/>
    </source>
</evidence>
<evidence type="ECO:0000256" key="4">
    <source>
        <dbReference type="ARBA" id="ARBA00022989"/>
    </source>
</evidence>
<protein>
    <recommendedName>
        <fullName evidence="7">SGNH domain-containing protein</fullName>
    </recommendedName>
</protein>
<dbReference type="SUPFAM" id="SSF52266">
    <property type="entry name" value="SGNH hydrolase"/>
    <property type="match status" value="1"/>
</dbReference>
<evidence type="ECO:0000259" key="7">
    <source>
        <dbReference type="Pfam" id="PF19040"/>
    </source>
</evidence>
<dbReference type="Proteomes" id="UP001321421">
    <property type="component" value="Chromosome"/>
</dbReference>
<keyword evidence="9" id="KW-1185">Reference proteome</keyword>
<dbReference type="EMBL" id="AP027735">
    <property type="protein sequence ID" value="BDZ58212.1"/>
    <property type="molecule type" value="Genomic_DNA"/>
</dbReference>
<dbReference type="Gene3D" id="3.40.50.1110">
    <property type="entry name" value="SGNH hydrolase"/>
    <property type="match status" value="1"/>
</dbReference>
<keyword evidence="6" id="KW-0012">Acyltransferase</keyword>
<evidence type="ECO:0000256" key="3">
    <source>
        <dbReference type="ARBA" id="ARBA00022692"/>
    </source>
</evidence>
<evidence type="ECO:0000256" key="1">
    <source>
        <dbReference type="ARBA" id="ARBA00022475"/>
    </source>
</evidence>